<comment type="caution">
    <text evidence="3">The sequence shown here is derived from an EMBL/GenBank/DDBJ whole genome shotgun (WGS) entry which is preliminary data.</text>
</comment>
<evidence type="ECO:0000256" key="1">
    <source>
        <dbReference type="SAM" id="Phobius"/>
    </source>
</evidence>
<dbReference type="Gene3D" id="2.30.30.40">
    <property type="entry name" value="SH3 Domains"/>
    <property type="match status" value="1"/>
</dbReference>
<organism evidence="3 4">
    <name type="scientific">Candidatus Magasanikbacteria bacterium GW2011_GWE2_42_7</name>
    <dbReference type="NCBI Taxonomy" id="1619052"/>
    <lineage>
        <taxon>Bacteria</taxon>
        <taxon>Candidatus Magasanikiibacteriota</taxon>
    </lineage>
</organism>
<keyword evidence="1" id="KW-1133">Transmembrane helix</keyword>
<dbReference type="AlphaFoldDB" id="A0A0G1BG28"/>
<sequence>MFYKKTSFVRVMLSVVVFSFMVLVPTSAYASKNIPVTQVRLVNPIGGTDSSTSGVTDIRLILGNAVFKGLAVAGSLTLLVFLVGGAYWLLSAGNAERVKKGTETMIWAVIGLFVIFGAYGIIYTLISGLTGNASLENTSVNGTSETQVTTDYYQQVDGKTISLWVEPKTNVVLRSTIPFQKSPGVNCIVATGKQENNYIEIKDPTNPTVLGWVLSTEIQRMTSQDVSAAGCGGPSPVANNTASQTSTQQGEYYKYGKATGSIPIRTEPTSSAKATEKKLKKGSDCILVTETKGQYYHVFFENVEGWASKNYLVKTTTNCVKK</sequence>
<reference evidence="3 4" key="1">
    <citation type="journal article" date="2015" name="Nature">
        <title>rRNA introns, odd ribosomes, and small enigmatic genomes across a large radiation of phyla.</title>
        <authorList>
            <person name="Brown C.T."/>
            <person name="Hug L.A."/>
            <person name="Thomas B.C."/>
            <person name="Sharon I."/>
            <person name="Castelle C.J."/>
            <person name="Singh A."/>
            <person name="Wilkins M.J."/>
            <person name="Williams K.H."/>
            <person name="Banfield J.F."/>
        </authorList>
    </citation>
    <scope>NUCLEOTIDE SEQUENCE [LARGE SCALE GENOMIC DNA]</scope>
</reference>
<proteinExistence type="predicted"/>
<dbReference type="Proteomes" id="UP000033867">
    <property type="component" value="Unassembled WGS sequence"/>
</dbReference>
<feature type="transmembrane region" description="Helical" evidence="1">
    <location>
        <begin position="70"/>
        <end position="92"/>
    </location>
</feature>
<feature type="signal peptide" evidence="2">
    <location>
        <begin position="1"/>
        <end position="30"/>
    </location>
</feature>
<dbReference type="InterPro" id="IPR043993">
    <property type="entry name" value="T4SS_pilin"/>
</dbReference>
<keyword evidence="1" id="KW-0472">Membrane</keyword>
<evidence type="ECO:0000313" key="3">
    <source>
        <dbReference type="EMBL" id="KKS72124.1"/>
    </source>
</evidence>
<dbReference type="Pfam" id="PF18895">
    <property type="entry name" value="T4SS_pilin"/>
    <property type="match status" value="1"/>
</dbReference>
<gene>
    <name evidence="3" type="ORF">UV42_C0013G0002</name>
</gene>
<keyword evidence="2" id="KW-0732">Signal</keyword>
<feature type="transmembrane region" description="Helical" evidence="1">
    <location>
        <begin position="104"/>
        <end position="126"/>
    </location>
</feature>
<evidence type="ECO:0000256" key="2">
    <source>
        <dbReference type="SAM" id="SignalP"/>
    </source>
</evidence>
<protein>
    <recommendedName>
        <fullName evidence="5">SH3b domain-containing protein</fullName>
    </recommendedName>
</protein>
<dbReference type="EMBL" id="LCEK01000013">
    <property type="protein sequence ID" value="KKS72124.1"/>
    <property type="molecule type" value="Genomic_DNA"/>
</dbReference>
<name>A0A0G1BG28_9BACT</name>
<keyword evidence="1" id="KW-0812">Transmembrane</keyword>
<feature type="chain" id="PRO_5002536128" description="SH3b domain-containing protein" evidence="2">
    <location>
        <begin position="31"/>
        <end position="322"/>
    </location>
</feature>
<evidence type="ECO:0000313" key="4">
    <source>
        <dbReference type="Proteomes" id="UP000033867"/>
    </source>
</evidence>
<evidence type="ECO:0008006" key="5">
    <source>
        <dbReference type="Google" id="ProtNLM"/>
    </source>
</evidence>
<accession>A0A0G1BG28</accession>